<feature type="region of interest" description="Disordered" evidence="1">
    <location>
        <begin position="172"/>
        <end position="199"/>
    </location>
</feature>
<comment type="caution">
    <text evidence="3">The sequence shown here is derived from an EMBL/GenBank/DDBJ whole genome shotgun (WGS) entry which is preliminary data.</text>
</comment>
<evidence type="ECO:0008006" key="5">
    <source>
        <dbReference type="Google" id="ProtNLM"/>
    </source>
</evidence>
<accession>A0ABQ8FHC8</accession>
<evidence type="ECO:0000256" key="1">
    <source>
        <dbReference type="SAM" id="MobiDB-lite"/>
    </source>
</evidence>
<sequence>MYPSIAFSFVTLASLLSTVSGRPTDDWSTGKCTYHPYEEDLARLGGTAYDNAPGWCGIRYTALNIQRIVAVSGLGASMCAQCIEFRGAAGGPTMYVLAVDQKGSEGLDVSHTSFQNAFPSANALDPQTCAWRITDPSNCAGVCRGSAEECTPGVRNLLPAYLLPAIGSSFTPIATPTPKPAVTTDQESPEKETTTAAAVPTTTAAAIIKITTKVTTKTTTRTTTTTQDITSSTASESNDTASKSTAHISESTATTSESTADTSHSSSSLTASATQSATALSLPFTSSLSISALLPTSQPKMNGGSAPAPHYGAGVVSASLPATHRSGHQLLATASVSAALLFLVYLC</sequence>
<feature type="region of interest" description="Disordered" evidence="1">
    <location>
        <begin position="216"/>
        <end position="267"/>
    </location>
</feature>
<gene>
    <name evidence="3" type="ORF">BASA50_003918</name>
</gene>
<organism evidence="3 4">
    <name type="scientific">Batrachochytrium salamandrivorans</name>
    <dbReference type="NCBI Taxonomy" id="1357716"/>
    <lineage>
        <taxon>Eukaryota</taxon>
        <taxon>Fungi</taxon>
        <taxon>Fungi incertae sedis</taxon>
        <taxon>Chytridiomycota</taxon>
        <taxon>Chytridiomycota incertae sedis</taxon>
        <taxon>Chytridiomycetes</taxon>
        <taxon>Rhizophydiales</taxon>
        <taxon>Rhizophydiales incertae sedis</taxon>
        <taxon>Batrachochytrium</taxon>
    </lineage>
</organism>
<feature type="chain" id="PRO_5046106710" description="Expansin-like EG45 domain-containing protein" evidence="2">
    <location>
        <begin position="22"/>
        <end position="347"/>
    </location>
</feature>
<keyword evidence="4" id="KW-1185">Reference proteome</keyword>
<feature type="compositionally biased region" description="Low complexity" evidence="1">
    <location>
        <begin position="244"/>
        <end position="267"/>
    </location>
</feature>
<name>A0ABQ8FHC8_9FUNG</name>
<evidence type="ECO:0000256" key="2">
    <source>
        <dbReference type="SAM" id="SignalP"/>
    </source>
</evidence>
<protein>
    <recommendedName>
        <fullName evidence="5">Expansin-like EG45 domain-containing protein</fullName>
    </recommendedName>
</protein>
<dbReference type="EMBL" id="JAFCIX010000114">
    <property type="protein sequence ID" value="KAH6598304.1"/>
    <property type="molecule type" value="Genomic_DNA"/>
</dbReference>
<proteinExistence type="predicted"/>
<evidence type="ECO:0000313" key="4">
    <source>
        <dbReference type="Proteomes" id="UP001648503"/>
    </source>
</evidence>
<feature type="signal peptide" evidence="2">
    <location>
        <begin position="1"/>
        <end position="21"/>
    </location>
</feature>
<feature type="compositionally biased region" description="Low complexity" evidence="1">
    <location>
        <begin position="216"/>
        <end position="235"/>
    </location>
</feature>
<evidence type="ECO:0000313" key="3">
    <source>
        <dbReference type="EMBL" id="KAH6598304.1"/>
    </source>
</evidence>
<reference evidence="3 4" key="1">
    <citation type="submission" date="2021-02" db="EMBL/GenBank/DDBJ databases">
        <title>Variation within the Batrachochytrium salamandrivorans European outbreak.</title>
        <authorList>
            <person name="Kelly M."/>
            <person name="Pasmans F."/>
            <person name="Shea T.P."/>
            <person name="Munoz J.F."/>
            <person name="Carranza S."/>
            <person name="Cuomo C.A."/>
            <person name="Martel A."/>
        </authorList>
    </citation>
    <scope>NUCLEOTIDE SEQUENCE [LARGE SCALE GENOMIC DNA]</scope>
    <source>
        <strain evidence="3 4">AMFP18/2</strain>
    </source>
</reference>
<keyword evidence="2" id="KW-0732">Signal</keyword>
<dbReference type="Proteomes" id="UP001648503">
    <property type="component" value="Unassembled WGS sequence"/>
</dbReference>